<name>A0A974HJ94_XENLA</name>
<gene>
    <name evidence="4" type="ORF">XELAEV_180268899mg</name>
</gene>
<dbReference type="PANTHER" id="PTHR13743:SF86">
    <property type="entry name" value="LYSOSOMAL-TRAFFICKING REGULATOR"/>
    <property type="match status" value="1"/>
</dbReference>
<keyword evidence="1" id="KW-0853">WD repeat</keyword>
<dbReference type="PANTHER" id="PTHR13743">
    <property type="entry name" value="BEIGE/BEACH-RELATED"/>
    <property type="match status" value="1"/>
</dbReference>
<organism evidence="4 5">
    <name type="scientific">Xenopus laevis</name>
    <name type="common">African clawed frog</name>
    <dbReference type="NCBI Taxonomy" id="8355"/>
    <lineage>
        <taxon>Eukaryota</taxon>
        <taxon>Metazoa</taxon>
        <taxon>Chordata</taxon>
        <taxon>Craniata</taxon>
        <taxon>Vertebrata</taxon>
        <taxon>Euteleostomi</taxon>
        <taxon>Amphibia</taxon>
        <taxon>Batrachia</taxon>
        <taxon>Anura</taxon>
        <taxon>Pipoidea</taxon>
        <taxon>Pipidae</taxon>
        <taxon>Xenopodinae</taxon>
        <taxon>Xenopus</taxon>
        <taxon>Xenopus</taxon>
    </lineage>
</organism>
<evidence type="ECO:0000259" key="3">
    <source>
        <dbReference type="PROSITE" id="PS51783"/>
    </source>
</evidence>
<accession>A0A974HJ94</accession>
<feature type="region of interest" description="Disordered" evidence="2">
    <location>
        <begin position="1"/>
        <end position="23"/>
    </location>
</feature>
<sequence length="120" mass="13895">AVWYDPESYPTSWQLDPTEGPNRERRRLQRCYLTIPNKYLLRDRQKSEETVKPPLSYLFEDKKHSSFSSTVKDKAASERIRVTQRCINVAPSRETFGELLLGNSGMYFVEDNAGDTVEST</sequence>
<evidence type="ECO:0000256" key="2">
    <source>
        <dbReference type="SAM" id="MobiDB-lite"/>
    </source>
</evidence>
<dbReference type="EMBL" id="CM004474">
    <property type="protein sequence ID" value="OCT80074.1"/>
    <property type="molecule type" value="Genomic_DNA"/>
</dbReference>
<reference evidence="5" key="1">
    <citation type="journal article" date="2016" name="Nature">
        <title>Genome evolution in the allotetraploid frog Xenopus laevis.</title>
        <authorList>
            <person name="Session A.M."/>
            <person name="Uno Y."/>
            <person name="Kwon T."/>
            <person name="Chapman J.A."/>
            <person name="Toyoda A."/>
            <person name="Takahashi S."/>
            <person name="Fukui A."/>
            <person name="Hikosaka A."/>
            <person name="Suzuki A."/>
            <person name="Kondo M."/>
            <person name="van Heeringen S.J."/>
            <person name="Quigley I."/>
            <person name="Heinz S."/>
            <person name="Ogino H."/>
            <person name="Ochi H."/>
            <person name="Hellsten U."/>
            <person name="Lyons J.B."/>
            <person name="Simakov O."/>
            <person name="Putnam N."/>
            <person name="Stites J."/>
            <person name="Kuroki Y."/>
            <person name="Tanaka T."/>
            <person name="Michiue T."/>
            <person name="Watanabe M."/>
            <person name="Bogdanovic O."/>
            <person name="Lister R."/>
            <person name="Georgiou G."/>
            <person name="Paranjpe S.S."/>
            <person name="van Kruijsbergen I."/>
            <person name="Shu S."/>
            <person name="Carlson J."/>
            <person name="Kinoshita T."/>
            <person name="Ohta Y."/>
            <person name="Mawaribuchi S."/>
            <person name="Jenkins J."/>
            <person name="Grimwood J."/>
            <person name="Schmutz J."/>
            <person name="Mitros T."/>
            <person name="Mozaffari S.V."/>
            <person name="Suzuki Y."/>
            <person name="Haramoto Y."/>
            <person name="Yamamoto T.S."/>
            <person name="Takagi C."/>
            <person name="Heald R."/>
            <person name="Miller K."/>
            <person name="Haudenschild C."/>
            <person name="Kitzman J."/>
            <person name="Nakayama T."/>
            <person name="Izutsu Y."/>
            <person name="Robert J."/>
            <person name="Fortriede J."/>
            <person name="Burns K."/>
            <person name="Lotay V."/>
            <person name="Karimi K."/>
            <person name="Yasuoka Y."/>
            <person name="Dichmann D.S."/>
            <person name="Flajnik M.F."/>
            <person name="Houston D.W."/>
            <person name="Shendure J."/>
            <person name="DuPasquier L."/>
            <person name="Vize P.D."/>
            <person name="Zorn A.M."/>
            <person name="Ito M."/>
            <person name="Marcotte E.M."/>
            <person name="Wallingford J.B."/>
            <person name="Ito Y."/>
            <person name="Asashima M."/>
            <person name="Ueno N."/>
            <person name="Matsuda Y."/>
            <person name="Veenstra G.J."/>
            <person name="Fujiyama A."/>
            <person name="Harland R.M."/>
            <person name="Taira M."/>
            <person name="Rokhsar D.S."/>
        </authorList>
    </citation>
    <scope>NUCLEOTIDE SEQUENCE [LARGE SCALE GENOMIC DNA]</scope>
    <source>
        <strain evidence="5">J</strain>
    </source>
</reference>
<dbReference type="Proteomes" id="UP000694892">
    <property type="component" value="Chromosome 5L"/>
</dbReference>
<dbReference type="InterPro" id="IPR023362">
    <property type="entry name" value="PH-BEACH_dom"/>
</dbReference>
<feature type="non-terminal residue" evidence="4">
    <location>
        <position position="1"/>
    </location>
</feature>
<feature type="domain" description="BEACH-type PH" evidence="3">
    <location>
        <begin position="75"/>
        <end position="120"/>
    </location>
</feature>
<evidence type="ECO:0000313" key="5">
    <source>
        <dbReference type="Proteomes" id="UP000694892"/>
    </source>
</evidence>
<protein>
    <recommendedName>
        <fullName evidence="3">BEACH-type PH domain-containing protein</fullName>
    </recommendedName>
</protein>
<dbReference type="AlphaFoldDB" id="A0A974HJ94"/>
<proteinExistence type="predicted"/>
<dbReference type="PROSITE" id="PS51783">
    <property type="entry name" value="PH_BEACH"/>
    <property type="match status" value="1"/>
</dbReference>
<feature type="non-terminal residue" evidence="4">
    <location>
        <position position="120"/>
    </location>
</feature>
<evidence type="ECO:0000313" key="4">
    <source>
        <dbReference type="EMBL" id="OCT80074.1"/>
    </source>
</evidence>
<evidence type="ECO:0000256" key="1">
    <source>
        <dbReference type="ARBA" id="ARBA00022574"/>
    </source>
</evidence>
<dbReference type="InterPro" id="IPR050865">
    <property type="entry name" value="BEACH_Domain"/>
</dbReference>